<dbReference type="InterPro" id="IPR025327">
    <property type="entry name" value="DUF4233"/>
</dbReference>
<feature type="transmembrane region" description="Helical" evidence="1">
    <location>
        <begin position="29"/>
        <end position="49"/>
    </location>
</feature>
<feature type="transmembrane region" description="Helical" evidence="1">
    <location>
        <begin position="61"/>
        <end position="92"/>
    </location>
</feature>
<evidence type="ECO:0000313" key="3">
    <source>
        <dbReference type="EMBL" id="CAB5037273.1"/>
    </source>
</evidence>
<proteinExistence type="predicted"/>
<keyword evidence="1" id="KW-0812">Transmembrane</keyword>
<gene>
    <name evidence="2" type="ORF">UFOPK1811_01175</name>
    <name evidence="3" type="ORF">UFOPK4209_00562</name>
</gene>
<dbReference type="EMBL" id="CAEZUJ010000064">
    <property type="protein sequence ID" value="CAB4606809.1"/>
    <property type="molecule type" value="Genomic_DNA"/>
</dbReference>
<dbReference type="AlphaFoldDB" id="A0A6J7S7T2"/>
<keyword evidence="1" id="KW-0472">Membrane</keyword>
<sequence length="106" mass="10950">MRILGATVLVMEGLTLSFGLLLAMSSADAIWLSAGGALALLLILTAGLLKRKSGWIIGSILQVGVVAYGFVVTAMFAMGALYTGLWIAAIVVGRKGEAARARLSGR</sequence>
<dbReference type="Pfam" id="PF14017">
    <property type="entry name" value="DUF4233"/>
    <property type="match status" value="1"/>
</dbReference>
<protein>
    <submittedName>
        <fullName evidence="3">Unannotated protein</fullName>
    </submittedName>
</protein>
<name>A0A6J7S7T2_9ZZZZ</name>
<accession>A0A6J7S7T2</accession>
<organism evidence="3">
    <name type="scientific">freshwater metagenome</name>
    <dbReference type="NCBI Taxonomy" id="449393"/>
    <lineage>
        <taxon>unclassified sequences</taxon>
        <taxon>metagenomes</taxon>
        <taxon>ecological metagenomes</taxon>
    </lineage>
</organism>
<evidence type="ECO:0000313" key="2">
    <source>
        <dbReference type="EMBL" id="CAB4606809.1"/>
    </source>
</evidence>
<reference evidence="3" key="1">
    <citation type="submission" date="2020-05" db="EMBL/GenBank/DDBJ databases">
        <authorList>
            <person name="Chiriac C."/>
            <person name="Salcher M."/>
            <person name="Ghai R."/>
            <person name="Kavagutti S V."/>
        </authorList>
    </citation>
    <scope>NUCLEOTIDE SEQUENCE</scope>
</reference>
<keyword evidence="1" id="KW-1133">Transmembrane helix</keyword>
<dbReference type="EMBL" id="CAFBPY010000071">
    <property type="protein sequence ID" value="CAB5037273.1"/>
    <property type="molecule type" value="Genomic_DNA"/>
</dbReference>
<evidence type="ECO:0000256" key="1">
    <source>
        <dbReference type="SAM" id="Phobius"/>
    </source>
</evidence>